<dbReference type="PANTHER" id="PTHR43096:SF52">
    <property type="entry name" value="DNAJ HOMOLOG 1, MITOCHONDRIAL-RELATED"/>
    <property type="match status" value="1"/>
</dbReference>
<dbReference type="InterPro" id="IPR036869">
    <property type="entry name" value="J_dom_sf"/>
</dbReference>
<organism evidence="3 4">
    <name type="scientific">Paraburkholderia metrosideri</name>
    <dbReference type="NCBI Taxonomy" id="580937"/>
    <lineage>
        <taxon>Bacteria</taxon>
        <taxon>Pseudomonadati</taxon>
        <taxon>Pseudomonadota</taxon>
        <taxon>Betaproteobacteria</taxon>
        <taxon>Burkholderiales</taxon>
        <taxon>Burkholderiaceae</taxon>
        <taxon>Paraburkholderia</taxon>
    </lineage>
</organism>
<dbReference type="SMART" id="SM00271">
    <property type="entry name" value="DnaJ"/>
    <property type="match status" value="1"/>
</dbReference>
<dbReference type="InterPro" id="IPR018253">
    <property type="entry name" value="DnaJ_domain_CS"/>
</dbReference>
<dbReference type="Pfam" id="PF00226">
    <property type="entry name" value="DnaJ"/>
    <property type="match status" value="1"/>
</dbReference>
<accession>A0ABM8P240</accession>
<dbReference type="SUPFAM" id="SSF46565">
    <property type="entry name" value="Chaperone J-domain"/>
    <property type="match status" value="1"/>
</dbReference>
<name>A0ABM8P240_9BURK</name>
<dbReference type="Gene3D" id="1.10.287.110">
    <property type="entry name" value="DnaJ domain"/>
    <property type="match status" value="1"/>
</dbReference>
<dbReference type="Gene3D" id="2.60.260.20">
    <property type="entry name" value="Urease metallochaperone UreE, N-terminal domain"/>
    <property type="match status" value="2"/>
</dbReference>
<dbReference type="PROSITE" id="PS00636">
    <property type="entry name" value="DNAJ_1"/>
    <property type="match status" value="1"/>
</dbReference>
<dbReference type="InterPro" id="IPR002939">
    <property type="entry name" value="DnaJ_C"/>
</dbReference>
<keyword evidence="3" id="KW-0238">DNA-binding</keyword>
<protein>
    <submittedName>
        <fullName evidence="3">Curved DNA-binding protein</fullName>
    </submittedName>
</protein>
<dbReference type="InterPro" id="IPR008971">
    <property type="entry name" value="HSP40/DnaJ_pept-bd"/>
</dbReference>
<gene>
    <name evidence="3" type="primary">cbpA</name>
    <name evidence="3" type="ORF">LMG28140_05431</name>
</gene>
<dbReference type="PRINTS" id="PR00625">
    <property type="entry name" value="JDOMAIN"/>
</dbReference>
<dbReference type="CDD" id="cd10747">
    <property type="entry name" value="DnaJ_C"/>
    <property type="match status" value="1"/>
</dbReference>
<feature type="domain" description="J" evidence="2">
    <location>
        <begin position="5"/>
        <end position="69"/>
    </location>
</feature>
<keyword evidence="1" id="KW-0143">Chaperone</keyword>
<comment type="caution">
    <text evidence="3">The sequence shown here is derived from an EMBL/GenBank/DDBJ whole genome shotgun (WGS) entry which is preliminary data.</text>
</comment>
<dbReference type="InterPro" id="IPR001623">
    <property type="entry name" value="DnaJ_domain"/>
</dbReference>
<dbReference type="RefSeq" id="WP_201645353.1">
    <property type="nucleotide sequence ID" value="NZ_CAJHCP010000013.1"/>
</dbReference>
<dbReference type="CDD" id="cd06257">
    <property type="entry name" value="DnaJ"/>
    <property type="match status" value="1"/>
</dbReference>
<evidence type="ECO:0000313" key="3">
    <source>
        <dbReference type="EMBL" id="CAD6554084.1"/>
    </source>
</evidence>
<dbReference type="GO" id="GO:0003677">
    <property type="term" value="F:DNA binding"/>
    <property type="evidence" value="ECO:0007669"/>
    <property type="project" value="UniProtKB-KW"/>
</dbReference>
<evidence type="ECO:0000259" key="2">
    <source>
        <dbReference type="PROSITE" id="PS50076"/>
    </source>
</evidence>
<proteinExistence type="predicted"/>
<dbReference type="SUPFAM" id="SSF49493">
    <property type="entry name" value="HSP40/DnaJ peptide-binding domain"/>
    <property type="match status" value="2"/>
</dbReference>
<reference evidence="3 4" key="1">
    <citation type="submission" date="2020-10" db="EMBL/GenBank/DDBJ databases">
        <authorList>
            <person name="Peeters C."/>
        </authorList>
    </citation>
    <scope>NUCLEOTIDE SEQUENCE [LARGE SCALE GENOMIC DNA]</scope>
    <source>
        <strain evidence="3 4">LMG 28140</strain>
    </source>
</reference>
<evidence type="ECO:0000256" key="1">
    <source>
        <dbReference type="ARBA" id="ARBA00023186"/>
    </source>
</evidence>
<dbReference type="EMBL" id="CAJHCP010000013">
    <property type="protein sequence ID" value="CAD6554084.1"/>
    <property type="molecule type" value="Genomic_DNA"/>
</dbReference>
<dbReference type="Pfam" id="PF01556">
    <property type="entry name" value="DnaJ_C"/>
    <property type="match status" value="1"/>
</dbReference>
<keyword evidence="4" id="KW-1185">Reference proteome</keyword>
<sequence>MKYKDYYAVMGVPRAATDAQIKTAHRKLARKFHPDLNKDADAEARFKEVGEAYQVLKDPEKRAAFDALGTGLKDGDEIRPRPDVGDGFEYRGGGDPQDTQDTEDFFSDLFNARARHASRPRAPEWPGEDHHASVSVSLEDIYNGAKRTFTLQMPVIDDQGHVTYQTRTLDVSIPKGILDGQRLRLAGQGGAGIGNAPRGDLYLEVTLDGHQRYSVDGRDVSINVPLAPWEAALGAEVVVPTPAGQVTVTVPGGSAAGRRLRLRGRGIPGNPPGDFYVVLGIVLPPADTDAAKAAYSAMRAAFDFDPRAHFYG</sequence>
<dbReference type="PANTHER" id="PTHR43096">
    <property type="entry name" value="DNAJ HOMOLOG 1, MITOCHONDRIAL-RELATED"/>
    <property type="match status" value="1"/>
</dbReference>
<evidence type="ECO:0000313" key="4">
    <source>
        <dbReference type="Proteomes" id="UP000598032"/>
    </source>
</evidence>
<dbReference type="PROSITE" id="PS50076">
    <property type="entry name" value="DNAJ_2"/>
    <property type="match status" value="1"/>
</dbReference>
<dbReference type="Proteomes" id="UP000598032">
    <property type="component" value="Unassembled WGS sequence"/>
</dbReference>